<proteinExistence type="predicted"/>
<gene>
    <name evidence="1" type="ORF">ABXZ32_10250</name>
</gene>
<reference evidence="1 2" key="1">
    <citation type="submission" date="2024-07" db="EMBL/GenBank/DDBJ databases">
        <title>The genome sequence of type strain Sediminicola luteus GDMCC 1.2596T.</title>
        <authorList>
            <person name="Liu Y."/>
        </authorList>
    </citation>
    <scope>NUCLEOTIDE SEQUENCE [LARGE SCALE GENOMIC DNA]</scope>
    <source>
        <strain evidence="1 2">GDMCC 1.2596</strain>
    </source>
</reference>
<evidence type="ECO:0000313" key="1">
    <source>
        <dbReference type="EMBL" id="MET7029779.1"/>
    </source>
</evidence>
<dbReference type="Proteomes" id="UP001549773">
    <property type="component" value="Unassembled WGS sequence"/>
</dbReference>
<evidence type="ECO:0000313" key="2">
    <source>
        <dbReference type="Proteomes" id="UP001549773"/>
    </source>
</evidence>
<dbReference type="EMBL" id="JBEWYP010000005">
    <property type="protein sequence ID" value="MET7029779.1"/>
    <property type="molecule type" value="Genomic_DNA"/>
</dbReference>
<comment type="caution">
    <text evidence="1">The sequence shown here is derived from an EMBL/GenBank/DDBJ whole genome shotgun (WGS) entry which is preliminary data.</text>
</comment>
<dbReference type="PROSITE" id="PS51257">
    <property type="entry name" value="PROKAR_LIPOPROTEIN"/>
    <property type="match status" value="1"/>
</dbReference>
<sequence>MKQLNQWLGLALLSVFTLISCSKEESGSGSGKLALSAKSTTSASTSSKAGTTSKSVAEGIEITDFVINLVEFELEIDVEELEMEDDQNEDWDDDGYFDFEDEIELEGPFTLDLMAGQISFLNVTVPNGRYEELEFKINKSKDVNSEIFDKSVLIKGFVNDVPFIFWHDFMDEIEIDFEDPTVDVTISNNTENLVIDFNLSLLFNSVSGIDLSGATDGNNDGIIEISPRDEDGNNDLAQIIRNKMKDIIDLLED</sequence>
<name>A0ABV2TWY0_9FLAO</name>
<dbReference type="RefSeq" id="WP_354618584.1">
    <property type="nucleotide sequence ID" value="NZ_JBEWYP010000005.1"/>
</dbReference>
<organism evidence="1 2">
    <name type="scientific">Sediminicola luteus</name>
    <dbReference type="NCBI Taxonomy" id="319238"/>
    <lineage>
        <taxon>Bacteria</taxon>
        <taxon>Pseudomonadati</taxon>
        <taxon>Bacteroidota</taxon>
        <taxon>Flavobacteriia</taxon>
        <taxon>Flavobacteriales</taxon>
        <taxon>Flavobacteriaceae</taxon>
        <taxon>Sediminicola</taxon>
    </lineage>
</organism>
<keyword evidence="2" id="KW-1185">Reference proteome</keyword>
<accession>A0ABV2TWY0</accession>
<evidence type="ECO:0008006" key="3">
    <source>
        <dbReference type="Google" id="ProtNLM"/>
    </source>
</evidence>
<protein>
    <recommendedName>
        <fullName evidence="3">DUF4382 domain-containing protein</fullName>
    </recommendedName>
</protein>